<dbReference type="EMBL" id="CAXDID020000024">
    <property type="protein sequence ID" value="CAL5989922.1"/>
    <property type="molecule type" value="Genomic_DNA"/>
</dbReference>
<dbReference type="Proteomes" id="UP001642409">
    <property type="component" value="Unassembled WGS sequence"/>
</dbReference>
<dbReference type="EMBL" id="CAXDID020000114">
    <property type="protein sequence ID" value="CAL6030157.1"/>
    <property type="molecule type" value="Genomic_DNA"/>
</dbReference>
<protein>
    <submittedName>
        <fullName evidence="3">Hypothetical_protein</fullName>
    </submittedName>
</protein>
<gene>
    <name evidence="3" type="ORF">HINF_LOCUS11096</name>
    <name evidence="4" type="ORF">HINF_LOCUS11098</name>
    <name evidence="5" type="ORF">HINF_LOCUS33032</name>
    <name evidence="6" type="ORF">HINF_LOCUS33034</name>
    <name evidence="1" type="ORF">HINF_LOCUS9979</name>
    <name evidence="2" type="ORF">HINF_LOCUS9981</name>
</gene>
<dbReference type="EMBL" id="CAXDID020000024">
    <property type="protein sequence ID" value="CAL5989926.1"/>
    <property type="molecule type" value="Genomic_DNA"/>
</dbReference>
<dbReference type="EMBL" id="CAXDID020000114">
    <property type="protein sequence ID" value="CAL6030155.1"/>
    <property type="molecule type" value="Genomic_DNA"/>
</dbReference>
<evidence type="ECO:0000313" key="3">
    <source>
        <dbReference type="EMBL" id="CAL5989922.1"/>
    </source>
</evidence>
<accession>A0AA86NNJ3</accession>
<evidence type="ECO:0000313" key="6">
    <source>
        <dbReference type="EMBL" id="CAL6030157.1"/>
    </source>
</evidence>
<comment type="caution">
    <text evidence="2">The sequence shown here is derived from an EMBL/GenBank/DDBJ whole genome shotgun (WGS) entry which is preliminary data.</text>
</comment>
<dbReference type="EMBL" id="CATOUU010000248">
    <property type="protein sequence ID" value="CAI9922336.1"/>
    <property type="molecule type" value="Genomic_DNA"/>
</dbReference>
<dbReference type="AlphaFoldDB" id="A0AA86NNJ3"/>
<evidence type="ECO:0000313" key="1">
    <source>
        <dbReference type="EMBL" id="CAI9922334.1"/>
    </source>
</evidence>
<sequence length="107" mass="12674">MFVVTWLSQLVKLMYWNYSKRSKMLFFEDEQQMLAQVSLARLVQISRSVLFHSPHKLHFSNSFQMRVNSSLGIRGMICGMLNVHRIWQVIALRMICVLRLIYYSGSE</sequence>
<reference evidence="3 7" key="2">
    <citation type="submission" date="2024-07" db="EMBL/GenBank/DDBJ databases">
        <authorList>
            <person name="Akdeniz Z."/>
        </authorList>
    </citation>
    <scope>NUCLEOTIDE SEQUENCE [LARGE SCALE GENOMIC DNA]</scope>
</reference>
<dbReference type="EMBL" id="CATOUU010000248">
    <property type="protein sequence ID" value="CAI9922334.1"/>
    <property type="molecule type" value="Genomic_DNA"/>
</dbReference>
<proteinExistence type="predicted"/>
<evidence type="ECO:0000313" key="7">
    <source>
        <dbReference type="Proteomes" id="UP001642409"/>
    </source>
</evidence>
<reference evidence="2" key="1">
    <citation type="submission" date="2023-06" db="EMBL/GenBank/DDBJ databases">
        <authorList>
            <person name="Kurt Z."/>
        </authorList>
    </citation>
    <scope>NUCLEOTIDE SEQUENCE</scope>
</reference>
<evidence type="ECO:0000313" key="4">
    <source>
        <dbReference type="EMBL" id="CAL5989926.1"/>
    </source>
</evidence>
<organism evidence="2">
    <name type="scientific">Hexamita inflata</name>
    <dbReference type="NCBI Taxonomy" id="28002"/>
    <lineage>
        <taxon>Eukaryota</taxon>
        <taxon>Metamonada</taxon>
        <taxon>Diplomonadida</taxon>
        <taxon>Hexamitidae</taxon>
        <taxon>Hexamitinae</taxon>
        <taxon>Hexamita</taxon>
    </lineage>
</organism>
<evidence type="ECO:0000313" key="5">
    <source>
        <dbReference type="EMBL" id="CAL6030155.1"/>
    </source>
</evidence>
<evidence type="ECO:0000313" key="2">
    <source>
        <dbReference type="EMBL" id="CAI9922336.1"/>
    </source>
</evidence>
<name>A0AA86NNJ3_9EUKA</name>
<keyword evidence="7" id="KW-1185">Reference proteome</keyword>